<organism evidence="1 2">
    <name type="scientific">Sulfurospirillum tamanense</name>
    <dbReference type="NCBI Taxonomy" id="2813362"/>
    <lineage>
        <taxon>Bacteria</taxon>
        <taxon>Pseudomonadati</taxon>
        <taxon>Campylobacterota</taxon>
        <taxon>Epsilonproteobacteria</taxon>
        <taxon>Campylobacterales</taxon>
        <taxon>Sulfurospirillaceae</taxon>
        <taxon>Sulfurospirillum</taxon>
    </lineage>
</organism>
<comment type="caution">
    <text evidence="1">The sequence shown here is derived from an EMBL/GenBank/DDBJ whole genome shotgun (WGS) entry which is preliminary data.</text>
</comment>
<dbReference type="InterPro" id="IPR043132">
    <property type="entry name" value="BCAT-like_C"/>
</dbReference>
<dbReference type="Gene3D" id="3.20.10.10">
    <property type="entry name" value="D-amino Acid Aminotransferase, subunit A, domain 2"/>
    <property type="match status" value="1"/>
</dbReference>
<name>A0ABS2WQK9_9BACT</name>
<accession>A0ABS2WQK9</accession>
<reference evidence="1 2" key="3">
    <citation type="submission" date="2021-02" db="EMBL/GenBank/DDBJ databases">
        <authorList>
            <person name="Merkel A.Y."/>
        </authorList>
    </citation>
    <scope>NUCLEOTIDE SEQUENCE [LARGE SCALE GENOMIC DNA]</scope>
    <source>
        <strain evidence="1 2">T05b</strain>
    </source>
</reference>
<dbReference type="EMBL" id="JAFHKK010000005">
    <property type="protein sequence ID" value="MBN2963921.1"/>
    <property type="molecule type" value="Genomic_DNA"/>
</dbReference>
<reference evidence="1 2" key="1">
    <citation type="submission" date="2021-02" db="EMBL/GenBank/DDBJ databases">
        <title>Sulfurospirillum tamanensis sp. nov.</title>
        <authorList>
            <person name="Frolova A."/>
            <person name="Merkel A."/>
            <person name="Slobodkin A."/>
        </authorList>
    </citation>
    <scope>NUCLEOTIDE SEQUENCE [LARGE SCALE GENOMIC DNA]</scope>
    <source>
        <strain evidence="1 2">T05b</strain>
    </source>
</reference>
<dbReference type="SUPFAM" id="SSF56752">
    <property type="entry name" value="D-aminoacid aminotransferase-like PLP-dependent enzymes"/>
    <property type="match status" value="1"/>
</dbReference>
<keyword evidence="1" id="KW-0032">Aminotransferase</keyword>
<keyword evidence="2" id="KW-1185">Reference proteome</keyword>
<dbReference type="RefSeq" id="WP_205458463.1">
    <property type="nucleotide sequence ID" value="NZ_JAFHKK010000005.1"/>
</dbReference>
<dbReference type="Pfam" id="PF01063">
    <property type="entry name" value="Aminotran_4"/>
    <property type="match status" value="1"/>
</dbReference>
<dbReference type="InterPro" id="IPR036038">
    <property type="entry name" value="Aminotransferase-like"/>
</dbReference>
<dbReference type="Gene3D" id="3.30.470.10">
    <property type="match status" value="1"/>
</dbReference>
<gene>
    <name evidence="1" type="ORF">JWV37_03925</name>
</gene>
<evidence type="ECO:0000313" key="2">
    <source>
        <dbReference type="Proteomes" id="UP000703590"/>
    </source>
</evidence>
<evidence type="ECO:0000313" key="1">
    <source>
        <dbReference type="EMBL" id="MBN2963921.1"/>
    </source>
</evidence>
<proteinExistence type="predicted"/>
<dbReference type="GO" id="GO:0008483">
    <property type="term" value="F:transaminase activity"/>
    <property type="evidence" value="ECO:0007669"/>
    <property type="project" value="UniProtKB-KW"/>
</dbReference>
<dbReference type="InterPro" id="IPR043131">
    <property type="entry name" value="BCAT-like_N"/>
</dbReference>
<reference evidence="2" key="2">
    <citation type="submission" date="2021-02" db="EMBL/GenBank/DDBJ databases">
        <title>Sulfurospirillum tamanensis sp. nov.</title>
        <authorList>
            <person name="Merkel A.Y."/>
        </authorList>
    </citation>
    <scope>NUCLEOTIDE SEQUENCE [LARGE SCALE GENOMIC DNA]</scope>
    <source>
        <strain evidence="2">T05b</strain>
    </source>
</reference>
<dbReference type="Proteomes" id="UP000703590">
    <property type="component" value="Unassembled WGS sequence"/>
</dbReference>
<protein>
    <submittedName>
        <fullName evidence="1">Aminotransferase class IV</fullName>
    </submittedName>
</protein>
<dbReference type="InterPro" id="IPR001544">
    <property type="entry name" value="Aminotrans_IV"/>
</dbReference>
<keyword evidence="1" id="KW-0808">Transferase</keyword>
<sequence length="191" mass="21715">MSPCFETLLIREHKPLHVGFHNARFWATSRVLFGVETRLDLASLITPPLPACRCKITYAKEVLCVEYSPLVPREFRTFKLVETSHAYGYKYVQRGWIDAAKEAAGTDEVLFTCKGYLTDTSIANIALLIGDKWCTPKTPLLKGTARARWLQEGRICETALKPQDLKNAQKFAIMNALLEWQEYPMQAIAFT</sequence>